<comment type="caution">
    <text evidence="2">The sequence shown here is derived from an EMBL/GenBank/DDBJ whole genome shotgun (WGS) entry which is preliminary data.</text>
</comment>
<feature type="transmembrane region" description="Helical" evidence="1">
    <location>
        <begin position="167"/>
        <end position="186"/>
    </location>
</feature>
<organism evidence="2 3">
    <name type="scientific">Candidatus Opimibacter skivensis</name>
    <dbReference type="NCBI Taxonomy" id="2982028"/>
    <lineage>
        <taxon>Bacteria</taxon>
        <taxon>Pseudomonadati</taxon>
        <taxon>Bacteroidota</taxon>
        <taxon>Saprospiria</taxon>
        <taxon>Saprospirales</taxon>
        <taxon>Saprospiraceae</taxon>
        <taxon>Candidatus Opimibacter</taxon>
    </lineage>
</organism>
<name>A0A9D7SSB2_9BACT</name>
<reference evidence="2 3" key="1">
    <citation type="submission" date="2020-10" db="EMBL/GenBank/DDBJ databases">
        <title>Connecting structure to function with the recovery of over 1000 high-quality activated sludge metagenome-assembled genomes encoding full-length rRNA genes using long-read sequencing.</title>
        <authorList>
            <person name="Singleton C.M."/>
            <person name="Petriglieri F."/>
            <person name="Kristensen J.M."/>
            <person name="Kirkegaard R.H."/>
            <person name="Michaelsen T.Y."/>
            <person name="Andersen M.H."/>
            <person name="Karst S.M."/>
            <person name="Dueholm M.S."/>
            <person name="Nielsen P.H."/>
            <person name="Albertsen M."/>
        </authorList>
    </citation>
    <scope>NUCLEOTIDE SEQUENCE [LARGE SCALE GENOMIC DNA]</scope>
    <source>
        <strain evidence="2">Ribe_18-Q3-R11-54_MAXAC.273</strain>
    </source>
</reference>
<feature type="transmembrane region" description="Helical" evidence="1">
    <location>
        <begin position="105"/>
        <end position="125"/>
    </location>
</feature>
<gene>
    <name evidence="2" type="ORF">IPP15_08290</name>
</gene>
<dbReference type="InterPro" id="IPR008719">
    <property type="entry name" value="N2O_reductase_NosL"/>
</dbReference>
<evidence type="ECO:0000313" key="2">
    <source>
        <dbReference type="EMBL" id="MBK9982410.1"/>
    </source>
</evidence>
<protein>
    <submittedName>
        <fullName evidence="2">Nitrous oxide reductase accessory protein NosL</fullName>
    </submittedName>
</protein>
<feature type="transmembrane region" description="Helical" evidence="1">
    <location>
        <begin position="12"/>
        <end position="29"/>
    </location>
</feature>
<evidence type="ECO:0000256" key="1">
    <source>
        <dbReference type="SAM" id="Phobius"/>
    </source>
</evidence>
<evidence type="ECO:0000313" key="3">
    <source>
        <dbReference type="Proteomes" id="UP000808337"/>
    </source>
</evidence>
<dbReference type="AlphaFoldDB" id="A0A9D7SSB2"/>
<keyword evidence="1" id="KW-0812">Transmembrane</keyword>
<feature type="transmembrane region" description="Helical" evidence="1">
    <location>
        <begin position="198"/>
        <end position="219"/>
    </location>
</feature>
<dbReference type="PANTHER" id="PTHR41247">
    <property type="entry name" value="HTH-TYPE TRANSCRIPTIONAL REPRESSOR YCNK"/>
    <property type="match status" value="1"/>
</dbReference>
<dbReference type="PANTHER" id="PTHR41247:SF1">
    <property type="entry name" value="HTH-TYPE TRANSCRIPTIONAL REPRESSOR YCNK"/>
    <property type="match status" value="1"/>
</dbReference>
<dbReference type="Proteomes" id="UP000808337">
    <property type="component" value="Unassembled WGS sequence"/>
</dbReference>
<feature type="transmembrane region" description="Helical" evidence="1">
    <location>
        <begin position="80"/>
        <end position="98"/>
    </location>
</feature>
<proteinExistence type="predicted"/>
<accession>A0A9D7SSB2</accession>
<sequence>MDTKIKGLSRAILILSAIFLAANIFLPIWKIQLWAPQYPEGLALLIYANKLAGEVDIINGLNHYIGMQTLHAENFIEFSILRYILSFFVLFILVTALIGRKKLVYMLFTIFLLFSLLAMVDFYRWNYNYGHHLDSKAAIKVPGMSYQPPLIGYKKLLNFGAYSMPDIGGILFIASVLLVLVVILIEKNVFTKLFKRKTTTTVATVLLVFISFISCSLPGPRPVKLNTDNCDNCKMTLTNEQYATQIVTVKGRQYVFDDMACMVGYTKSHAKGDFLNYYIADFSHPSDFIDVDHAVLLQSDSLHSPMGGNVIGFENRDSAHYYQTKLNAKRVTWTELSR</sequence>
<dbReference type="SUPFAM" id="SSF160387">
    <property type="entry name" value="NosL/MerB-like"/>
    <property type="match status" value="1"/>
</dbReference>
<keyword evidence="1" id="KW-1133">Transmembrane helix</keyword>
<dbReference type="EMBL" id="JADKGY010000006">
    <property type="protein sequence ID" value="MBK9982410.1"/>
    <property type="molecule type" value="Genomic_DNA"/>
</dbReference>
<keyword evidence="1" id="KW-0472">Membrane</keyword>
<dbReference type="Pfam" id="PF05573">
    <property type="entry name" value="NosL"/>
    <property type="match status" value="1"/>
</dbReference>